<dbReference type="PANTHER" id="PTHR43712:SF2">
    <property type="entry name" value="O-METHYLTRANSFERASE CICE"/>
    <property type="match status" value="1"/>
</dbReference>
<dbReference type="GO" id="GO:0008171">
    <property type="term" value="F:O-methyltransferase activity"/>
    <property type="evidence" value="ECO:0007669"/>
    <property type="project" value="InterPro"/>
</dbReference>
<feature type="domain" description="O-methyltransferase C-terminal" evidence="4">
    <location>
        <begin position="188"/>
        <end position="426"/>
    </location>
</feature>
<dbReference type="Gene3D" id="1.10.10.10">
    <property type="entry name" value="Winged helix-like DNA-binding domain superfamily/Winged helix DNA-binding domain"/>
    <property type="match status" value="1"/>
</dbReference>
<evidence type="ECO:0000256" key="1">
    <source>
        <dbReference type="ARBA" id="ARBA00022603"/>
    </source>
</evidence>
<evidence type="ECO:0000313" key="6">
    <source>
        <dbReference type="Proteomes" id="UP000620124"/>
    </source>
</evidence>
<dbReference type="PROSITE" id="PS51683">
    <property type="entry name" value="SAM_OMT_II"/>
    <property type="match status" value="1"/>
</dbReference>
<dbReference type="InterPro" id="IPR029063">
    <property type="entry name" value="SAM-dependent_MTases_sf"/>
</dbReference>
<evidence type="ECO:0000259" key="4">
    <source>
        <dbReference type="Pfam" id="PF00891"/>
    </source>
</evidence>
<proteinExistence type="predicted"/>
<keyword evidence="6" id="KW-1185">Reference proteome</keyword>
<keyword evidence="1 5" id="KW-0489">Methyltransferase</keyword>
<keyword evidence="3" id="KW-0949">S-adenosyl-L-methionine</keyword>
<dbReference type="EMBL" id="JACAZI010000002">
    <property type="protein sequence ID" value="KAF7368965.1"/>
    <property type="molecule type" value="Genomic_DNA"/>
</dbReference>
<evidence type="ECO:0000313" key="5">
    <source>
        <dbReference type="EMBL" id="KAF7368965.1"/>
    </source>
</evidence>
<dbReference type="InterPro" id="IPR001077">
    <property type="entry name" value="COMT_C"/>
</dbReference>
<dbReference type="SUPFAM" id="SSF53335">
    <property type="entry name" value="S-adenosyl-L-methionine-dependent methyltransferases"/>
    <property type="match status" value="1"/>
</dbReference>
<dbReference type="Proteomes" id="UP000620124">
    <property type="component" value="Unassembled WGS sequence"/>
</dbReference>
<evidence type="ECO:0000256" key="3">
    <source>
        <dbReference type="ARBA" id="ARBA00022691"/>
    </source>
</evidence>
<dbReference type="Pfam" id="PF00891">
    <property type="entry name" value="Methyltransf_2"/>
    <property type="match status" value="1"/>
</dbReference>
<dbReference type="Gene3D" id="3.40.50.150">
    <property type="entry name" value="Vaccinia Virus protein VP39"/>
    <property type="match status" value="1"/>
</dbReference>
<keyword evidence="2 5" id="KW-0808">Transferase</keyword>
<organism evidence="5 6">
    <name type="scientific">Mycena venus</name>
    <dbReference type="NCBI Taxonomy" id="2733690"/>
    <lineage>
        <taxon>Eukaryota</taxon>
        <taxon>Fungi</taxon>
        <taxon>Dikarya</taxon>
        <taxon>Basidiomycota</taxon>
        <taxon>Agaricomycotina</taxon>
        <taxon>Agaricomycetes</taxon>
        <taxon>Agaricomycetidae</taxon>
        <taxon>Agaricales</taxon>
        <taxon>Marasmiineae</taxon>
        <taxon>Mycenaceae</taxon>
        <taxon>Mycena</taxon>
    </lineage>
</organism>
<dbReference type="InterPro" id="IPR036388">
    <property type="entry name" value="WH-like_DNA-bd_sf"/>
</dbReference>
<gene>
    <name evidence="5" type="ORF">MVEN_00222800</name>
</gene>
<dbReference type="SUPFAM" id="SSF46785">
    <property type="entry name" value="Winged helix' DNA-binding domain"/>
    <property type="match status" value="1"/>
</dbReference>
<reference evidence="5" key="1">
    <citation type="submission" date="2020-05" db="EMBL/GenBank/DDBJ databases">
        <title>Mycena genomes resolve the evolution of fungal bioluminescence.</title>
        <authorList>
            <person name="Tsai I.J."/>
        </authorList>
    </citation>
    <scope>NUCLEOTIDE SEQUENCE</scope>
    <source>
        <strain evidence="5">CCC161011</strain>
    </source>
</reference>
<accession>A0A8H7DC42</accession>
<name>A0A8H7DC42_9AGAR</name>
<dbReference type="InterPro" id="IPR016461">
    <property type="entry name" value="COMT-like"/>
</dbReference>
<evidence type="ECO:0000256" key="2">
    <source>
        <dbReference type="ARBA" id="ARBA00022679"/>
    </source>
</evidence>
<dbReference type="GO" id="GO:0032259">
    <property type="term" value="P:methylation"/>
    <property type="evidence" value="ECO:0007669"/>
    <property type="project" value="UniProtKB-KW"/>
</dbReference>
<dbReference type="InterPro" id="IPR036390">
    <property type="entry name" value="WH_DNA-bd_sf"/>
</dbReference>
<dbReference type="PANTHER" id="PTHR43712">
    <property type="entry name" value="PUTATIVE (AFU_ORTHOLOGUE AFUA_4G14580)-RELATED"/>
    <property type="match status" value="1"/>
</dbReference>
<comment type="caution">
    <text evidence="5">The sequence shown here is derived from an EMBL/GenBank/DDBJ whole genome shotgun (WGS) entry which is preliminary data.</text>
</comment>
<sequence>MAATPLAALAQLITTGVKTLEDAYAKQGIPYPSLDAPFQPTPLDFDPALFQTAHLIVAAASQLIATVRSPMETIQAYAASMHVTSTLGFVVDADIPDVLKDAGPEARVVSLFPRVLRFLATRHVFTEVAPNTFANNRISSLLIKAKSLDEIKADPEAKYDGAPVAAHRRQHASLLLHGDESLKASGYLSEFLRNPGNDASAFNTAFKTPKTMWEWREEPHNVWRARRFAVGMKGGGDIFPASIFTDGIGGDKLPTDALVVDVGGSIGSVTLKLAKAFPHLRYVVQDLQKEISEGEKFWAASAPELIDSERVKLQVHNFFEPQPVKDAAVYFMRVVIHDWPDVTAKEIMLNTRKAASKDSKLVLFDLVMPYACETPGTPPVPSPLLPNLGVAGAGFVTSLDIEMMTVFNGKERTVDQFKALGEATGWKLEEVKPGMLFGFVFSAV</sequence>
<dbReference type="OrthoDB" id="2410195at2759"/>
<dbReference type="AlphaFoldDB" id="A0A8H7DC42"/>
<protein>
    <submittedName>
        <fullName evidence="5">4-O-methyltransferase 1</fullName>
    </submittedName>
</protein>